<evidence type="ECO:0000259" key="7">
    <source>
        <dbReference type="Pfam" id="PF02852"/>
    </source>
</evidence>
<dbReference type="PANTHER" id="PTHR43429">
    <property type="entry name" value="PYRIDINE NUCLEOTIDE-DISULFIDE OXIDOREDUCTASE DOMAIN-CONTAINING"/>
    <property type="match status" value="1"/>
</dbReference>
<organism evidence="9 10">
    <name type="scientific">Jiangella alba</name>
    <dbReference type="NCBI Taxonomy" id="561176"/>
    <lineage>
        <taxon>Bacteria</taxon>
        <taxon>Bacillati</taxon>
        <taxon>Actinomycetota</taxon>
        <taxon>Actinomycetes</taxon>
        <taxon>Jiangellales</taxon>
        <taxon>Jiangellaceae</taxon>
        <taxon>Jiangella</taxon>
    </lineage>
</organism>
<evidence type="ECO:0000256" key="4">
    <source>
        <dbReference type="ARBA" id="ARBA00022827"/>
    </source>
</evidence>
<feature type="domain" description="Pyridine nucleotide-disulphide oxidoreductase dimerisation" evidence="7">
    <location>
        <begin position="335"/>
        <end position="438"/>
    </location>
</feature>
<keyword evidence="5" id="KW-0560">Oxidoreductase</keyword>
<reference evidence="10" key="1">
    <citation type="submission" date="2016-10" db="EMBL/GenBank/DDBJ databases">
        <authorList>
            <person name="Varghese N."/>
            <person name="Submissions S."/>
        </authorList>
    </citation>
    <scope>NUCLEOTIDE SEQUENCE [LARGE SCALE GENOMIC DNA]</scope>
    <source>
        <strain evidence="10">DSM 45237</strain>
    </source>
</reference>
<dbReference type="InterPro" id="IPR004099">
    <property type="entry name" value="Pyr_nucl-diS_OxRdtase_dimer"/>
</dbReference>
<dbReference type="EMBL" id="FNUC01000003">
    <property type="protein sequence ID" value="SEE69821.1"/>
    <property type="molecule type" value="Genomic_DNA"/>
</dbReference>
<evidence type="ECO:0000259" key="8">
    <source>
        <dbReference type="Pfam" id="PF07992"/>
    </source>
</evidence>
<evidence type="ECO:0000313" key="10">
    <source>
        <dbReference type="Proteomes" id="UP000181980"/>
    </source>
</evidence>
<keyword evidence="3" id="KW-0285">Flavoprotein</keyword>
<protein>
    <submittedName>
        <fullName evidence="9">NADPH-dependent 2,4-dienoyl-CoA reductase, sulfur reductase</fullName>
    </submittedName>
</protein>
<dbReference type="STRING" id="561176.SAMN04488561_2316"/>
<proteinExistence type="inferred from homology"/>
<dbReference type="Gene3D" id="3.50.50.60">
    <property type="entry name" value="FAD/NAD(P)-binding domain"/>
    <property type="match status" value="2"/>
</dbReference>
<dbReference type="SUPFAM" id="SSF55424">
    <property type="entry name" value="FAD/NAD-linked reductases, dimerisation (C-terminal) domain"/>
    <property type="match status" value="1"/>
</dbReference>
<dbReference type="InterPro" id="IPR016156">
    <property type="entry name" value="FAD/NAD-linked_Rdtase_dimer_sf"/>
</dbReference>
<dbReference type="Pfam" id="PF07992">
    <property type="entry name" value="Pyr_redox_2"/>
    <property type="match status" value="1"/>
</dbReference>
<gene>
    <name evidence="9" type="ORF">SAMN04488561_2316</name>
</gene>
<dbReference type="OrthoDB" id="9802028at2"/>
<dbReference type="PRINTS" id="PR00368">
    <property type="entry name" value="FADPNR"/>
</dbReference>
<sequence length="469" mass="48683">MHIVAVGGSDAGISAALRARELDPSAEVTVVVADAYPNFSICGIPYYISGEVGHWSNLAHRTHADLEATGMRLRLDTLATGIDVDGRRLALREPDGAETTLEYDELVVGTGALPVRPPITGLDELGAADGVHVLHSMGDTFALEQSLDRIRPSTALIVGAGYVGLEMAEGLTTRGVAVTQVEMLPEVLPTVDPSLGALVHAELDRHGVTVHTESTVTAISREPSGLHVDGAGPGGEPLGWDVDLVLVVVGVRPDTDLLVAAGARTGPRGAVVVDESMATGLPHVWAAGDCVVTHHRQLGVTYLPLGTTAHKQGRVAGENALGGAARFAGSLGTQVVKVFDLVAARTGLREHEATAAGFAPASSTATPDDHKAYYPGAQPITIRLTGDAGTGLLLGAQLVGPRGTETAKRVDTYATALFHAMTVDGFSELDLSYTPPLGSPWDATQLATQAWGREHLLPGQVAALSSAER</sequence>
<accession>A0A1H5L0G1</accession>
<dbReference type="SUPFAM" id="SSF51905">
    <property type="entry name" value="FAD/NAD(P)-binding domain"/>
    <property type="match status" value="2"/>
</dbReference>
<feature type="domain" description="FAD/NAD(P)-binding" evidence="8">
    <location>
        <begin position="2"/>
        <end position="313"/>
    </location>
</feature>
<dbReference type="Pfam" id="PF02852">
    <property type="entry name" value="Pyr_redox_dim"/>
    <property type="match status" value="1"/>
</dbReference>
<evidence type="ECO:0000313" key="9">
    <source>
        <dbReference type="EMBL" id="SEE69821.1"/>
    </source>
</evidence>
<dbReference type="PRINTS" id="PR00411">
    <property type="entry name" value="PNDRDTASEI"/>
</dbReference>
<dbReference type="Proteomes" id="UP000181980">
    <property type="component" value="Unassembled WGS sequence"/>
</dbReference>
<name>A0A1H5L0G1_9ACTN</name>
<dbReference type="PANTHER" id="PTHR43429:SF1">
    <property type="entry name" value="NAD(P)H SULFUR OXIDOREDUCTASE (COA-DEPENDENT)"/>
    <property type="match status" value="1"/>
</dbReference>
<dbReference type="RefSeq" id="WP_069112731.1">
    <property type="nucleotide sequence ID" value="NZ_FNUC01000003.1"/>
</dbReference>
<evidence type="ECO:0000256" key="1">
    <source>
        <dbReference type="ARBA" id="ARBA00001974"/>
    </source>
</evidence>
<keyword evidence="4" id="KW-0274">FAD</keyword>
<keyword evidence="6" id="KW-0676">Redox-active center</keyword>
<dbReference type="InterPro" id="IPR023753">
    <property type="entry name" value="FAD/NAD-binding_dom"/>
</dbReference>
<comment type="cofactor">
    <cofactor evidence="1">
        <name>FAD</name>
        <dbReference type="ChEBI" id="CHEBI:57692"/>
    </cofactor>
</comment>
<dbReference type="InterPro" id="IPR036188">
    <property type="entry name" value="FAD/NAD-bd_sf"/>
</dbReference>
<dbReference type="InterPro" id="IPR050260">
    <property type="entry name" value="FAD-bd_OxRdtase"/>
</dbReference>
<comment type="similarity">
    <text evidence="2">Belongs to the class-III pyridine nucleotide-disulfide oxidoreductase family.</text>
</comment>
<keyword evidence="10" id="KW-1185">Reference proteome</keyword>
<evidence type="ECO:0000256" key="2">
    <source>
        <dbReference type="ARBA" id="ARBA00009130"/>
    </source>
</evidence>
<dbReference type="GO" id="GO:0016491">
    <property type="term" value="F:oxidoreductase activity"/>
    <property type="evidence" value="ECO:0007669"/>
    <property type="project" value="UniProtKB-KW"/>
</dbReference>
<evidence type="ECO:0000256" key="3">
    <source>
        <dbReference type="ARBA" id="ARBA00022630"/>
    </source>
</evidence>
<dbReference type="AlphaFoldDB" id="A0A1H5L0G1"/>
<evidence type="ECO:0000256" key="5">
    <source>
        <dbReference type="ARBA" id="ARBA00023002"/>
    </source>
</evidence>
<evidence type="ECO:0000256" key="6">
    <source>
        <dbReference type="ARBA" id="ARBA00023284"/>
    </source>
</evidence>